<dbReference type="EMBL" id="SSTE01015340">
    <property type="protein sequence ID" value="KAA0043117.1"/>
    <property type="molecule type" value="Genomic_DNA"/>
</dbReference>
<proteinExistence type="predicted"/>
<evidence type="ECO:0000256" key="1">
    <source>
        <dbReference type="SAM" id="MobiDB-lite"/>
    </source>
</evidence>
<name>A0A5A7TMU2_CUCMM</name>
<dbReference type="Proteomes" id="UP000321393">
    <property type="component" value="Unassembled WGS sequence"/>
</dbReference>
<protein>
    <submittedName>
        <fullName evidence="2">NBS-LRR type resistance protein</fullName>
    </submittedName>
</protein>
<feature type="compositionally biased region" description="Polar residues" evidence="1">
    <location>
        <begin position="278"/>
        <end position="303"/>
    </location>
</feature>
<feature type="region of interest" description="Disordered" evidence="1">
    <location>
        <begin position="272"/>
        <end position="310"/>
    </location>
</feature>
<gene>
    <name evidence="2" type="ORF">E6C27_scaffold332G00010</name>
</gene>
<sequence length="310" mass="34033">MKRKHKIPMARHGHFWSLASLPLPLPLPLPEKYGNGKSDSVDILITLTIESTGKHNFNFGWREEPAGRLETGEAVGLGREAARQGCTRLTRACGSAMVPAQRACGSIRTNAGTARVAEKRRGSGRLHAVLESRACGSSFQVQATLETKRAGRGSNAEWLDTRSTAKRLDARSTVVMARQQPTTGGEVLTETRLLDNGFQVEETRVGLRFAEDERLEARVDERLLGCAIGWSSGFVEHTHQSRDPKGCTYQSSDPKGYTYQSSDLEGCTYPSSDPEGCTYQSSDPEGCTYQSSDPERCTYQSSDPEGYTYP</sequence>
<evidence type="ECO:0000313" key="3">
    <source>
        <dbReference type="Proteomes" id="UP000321393"/>
    </source>
</evidence>
<dbReference type="AlphaFoldDB" id="A0A5A7TMU2"/>
<accession>A0A5A7TMU2</accession>
<comment type="caution">
    <text evidence="2">The sequence shown here is derived from an EMBL/GenBank/DDBJ whole genome shotgun (WGS) entry which is preliminary data.</text>
</comment>
<reference evidence="2 3" key="1">
    <citation type="submission" date="2019-08" db="EMBL/GenBank/DDBJ databases">
        <title>Draft genome sequences of two oriental melons (Cucumis melo L. var makuwa).</title>
        <authorList>
            <person name="Kwon S.-Y."/>
        </authorList>
    </citation>
    <scope>NUCLEOTIDE SEQUENCE [LARGE SCALE GENOMIC DNA]</scope>
    <source>
        <strain evidence="3">cv. SW 3</strain>
        <tissue evidence="2">Leaf</tissue>
    </source>
</reference>
<organism evidence="2 3">
    <name type="scientific">Cucumis melo var. makuwa</name>
    <name type="common">Oriental melon</name>
    <dbReference type="NCBI Taxonomy" id="1194695"/>
    <lineage>
        <taxon>Eukaryota</taxon>
        <taxon>Viridiplantae</taxon>
        <taxon>Streptophyta</taxon>
        <taxon>Embryophyta</taxon>
        <taxon>Tracheophyta</taxon>
        <taxon>Spermatophyta</taxon>
        <taxon>Magnoliopsida</taxon>
        <taxon>eudicotyledons</taxon>
        <taxon>Gunneridae</taxon>
        <taxon>Pentapetalae</taxon>
        <taxon>rosids</taxon>
        <taxon>fabids</taxon>
        <taxon>Cucurbitales</taxon>
        <taxon>Cucurbitaceae</taxon>
        <taxon>Benincaseae</taxon>
        <taxon>Cucumis</taxon>
    </lineage>
</organism>
<evidence type="ECO:0000313" key="2">
    <source>
        <dbReference type="EMBL" id="KAA0043117.1"/>
    </source>
</evidence>